<evidence type="ECO:0000256" key="1">
    <source>
        <dbReference type="ARBA" id="ARBA00010688"/>
    </source>
</evidence>
<evidence type="ECO:0000256" key="3">
    <source>
        <dbReference type="ARBA" id="ARBA00022741"/>
    </source>
</evidence>
<keyword evidence="2" id="KW-0808">Transferase</keyword>
<organism evidence="9">
    <name type="scientific">Tanacetum cinerariifolium</name>
    <name type="common">Dalmatian daisy</name>
    <name type="synonym">Chrysanthemum cinerariifolium</name>
    <dbReference type="NCBI Taxonomy" id="118510"/>
    <lineage>
        <taxon>Eukaryota</taxon>
        <taxon>Viridiplantae</taxon>
        <taxon>Streptophyta</taxon>
        <taxon>Embryophyta</taxon>
        <taxon>Tracheophyta</taxon>
        <taxon>Spermatophyta</taxon>
        <taxon>Magnoliopsida</taxon>
        <taxon>eudicotyledons</taxon>
        <taxon>Gunneridae</taxon>
        <taxon>Pentapetalae</taxon>
        <taxon>asterids</taxon>
        <taxon>campanulids</taxon>
        <taxon>Asterales</taxon>
        <taxon>Asteraceae</taxon>
        <taxon>Asteroideae</taxon>
        <taxon>Anthemideae</taxon>
        <taxon>Anthemidinae</taxon>
        <taxon>Tanacetum</taxon>
    </lineage>
</organism>
<accession>A0A699HBG2</accession>
<keyword evidence="6" id="KW-0119">Carbohydrate metabolism</keyword>
<keyword evidence="4 9" id="KW-0418">Kinase</keyword>
<dbReference type="AlphaFoldDB" id="A0A699HBG2"/>
<keyword evidence="7" id="KW-0472">Membrane</keyword>
<reference evidence="9" key="1">
    <citation type="journal article" date="2019" name="Sci. Rep.">
        <title>Draft genome of Tanacetum cinerariifolium, the natural source of mosquito coil.</title>
        <authorList>
            <person name="Yamashiro T."/>
            <person name="Shiraishi A."/>
            <person name="Satake H."/>
            <person name="Nakayama K."/>
        </authorList>
    </citation>
    <scope>NUCLEOTIDE SEQUENCE</scope>
</reference>
<dbReference type="InterPro" id="IPR011611">
    <property type="entry name" value="PfkB_dom"/>
</dbReference>
<evidence type="ECO:0000256" key="4">
    <source>
        <dbReference type="ARBA" id="ARBA00022777"/>
    </source>
</evidence>
<keyword evidence="7" id="KW-0812">Transmembrane</keyword>
<dbReference type="SUPFAM" id="SSF53613">
    <property type="entry name" value="Ribokinase-like"/>
    <property type="match status" value="1"/>
</dbReference>
<dbReference type="GO" id="GO:0005829">
    <property type="term" value="C:cytosol"/>
    <property type="evidence" value="ECO:0007669"/>
    <property type="project" value="TreeGrafter"/>
</dbReference>
<dbReference type="GO" id="GO:0006000">
    <property type="term" value="P:fructose metabolic process"/>
    <property type="evidence" value="ECO:0007669"/>
    <property type="project" value="TreeGrafter"/>
</dbReference>
<dbReference type="Gene3D" id="3.40.1190.20">
    <property type="match status" value="1"/>
</dbReference>
<keyword evidence="5" id="KW-0067">ATP-binding</keyword>
<sequence length="334" mass="38099">MCVFYVVVKDFSLQIAFGNSIVAFSIFSFWVLFVVPSMLVSHLRCRFVEAVLKKKIKKESSQRSERMDAQTKQEKEPRFSFANYDANLFSAFHIVDGIARNFLKLFQGLSFPGFEALVFERLAIFNRSHSHKFTPKQSSGNRFSNNGLTASVVLEVLDAYSIEKGTRLCKIVDASTQWEPYLMLAATFSGHHNVCNTLYSSLIRRLTRNISLARLLFLRKAKVFRYGLISLIVEPCRSVHLKAMEVAKEAGALLSCDLNLRLPLWPSSKEAHKQIMSIWDKDKVIKVSDNELEFLTESDKIDDETAMSLCHLNLKLLLVTLTKVVITILRYVPI</sequence>
<dbReference type="InterPro" id="IPR029056">
    <property type="entry name" value="Ribokinase-like"/>
</dbReference>
<dbReference type="Pfam" id="PF00294">
    <property type="entry name" value="PfkB"/>
    <property type="match status" value="1"/>
</dbReference>
<dbReference type="EMBL" id="BKCJ010127889">
    <property type="protein sequence ID" value="GEX75379.1"/>
    <property type="molecule type" value="Genomic_DNA"/>
</dbReference>
<evidence type="ECO:0000259" key="8">
    <source>
        <dbReference type="Pfam" id="PF00294"/>
    </source>
</evidence>
<comment type="caution">
    <text evidence="9">The sequence shown here is derived from an EMBL/GenBank/DDBJ whole genome shotgun (WGS) entry which is preliminary data.</text>
</comment>
<evidence type="ECO:0000256" key="7">
    <source>
        <dbReference type="SAM" id="Phobius"/>
    </source>
</evidence>
<dbReference type="InterPro" id="IPR050306">
    <property type="entry name" value="PfkB_Carbo_kinase"/>
</dbReference>
<feature type="domain" description="Carbohydrate kinase PfkB" evidence="8">
    <location>
        <begin position="217"/>
        <end position="321"/>
    </location>
</feature>
<dbReference type="PANTHER" id="PTHR43085">
    <property type="entry name" value="HEXOKINASE FAMILY MEMBER"/>
    <property type="match status" value="1"/>
</dbReference>
<gene>
    <name evidence="9" type="ORF">Tci_347354</name>
</gene>
<dbReference type="GO" id="GO:0008865">
    <property type="term" value="F:fructokinase activity"/>
    <property type="evidence" value="ECO:0007669"/>
    <property type="project" value="TreeGrafter"/>
</dbReference>
<name>A0A699HBG2_TANCI</name>
<evidence type="ECO:0000313" key="9">
    <source>
        <dbReference type="EMBL" id="GEX75379.1"/>
    </source>
</evidence>
<proteinExistence type="inferred from homology"/>
<comment type="similarity">
    <text evidence="1">Belongs to the carbohydrate kinase PfkB family.</text>
</comment>
<protein>
    <submittedName>
        <fullName evidence="9">Probable fructokinase-4</fullName>
    </submittedName>
</protein>
<keyword evidence="3" id="KW-0547">Nucleotide-binding</keyword>
<dbReference type="GO" id="GO:0005524">
    <property type="term" value="F:ATP binding"/>
    <property type="evidence" value="ECO:0007669"/>
    <property type="project" value="UniProtKB-KW"/>
</dbReference>
<evidence type="ECO:0000256" key="2">
    <source>
        <dbReference type="ARBA" id="ARBA00022679"/>
    </source>
</evidence>
<evidence type="ECO:0000256" key="5">
    <source>
        <dbReference type="ARBA" id="ARBA00022840"/>
    </source>
</evidence>
<feature type="transmembrane region" description="Helical" evidence="7">
    <location>
        <begin position="20"/>
        <end position="40"/>
    </location>
</feature>
<dbReference type="PANTHER" id="PTHR43085:SF24">
    <property type="entry name" value="FRUCTOKINASE-4-RELATED"/>
    <property type="match status" value="1"/>
</dbReference>
<keyword evidence="7" id="KW-1133">Transmembrane helix</keyword>
<evidence type="ECO:0000256" key="6">
    <source>
        <dbReference type="ARBA" id="ARBA00023277"/>
    </source>
</evidence>